<name>A0A1Q2CVA5_9ACTN</name>
<evidence type="ECO:0000313" key="3">
    <source>
        <dbReference type="Proteomes" id="UP000188235"/>
    </source>
</evidence>
<protein>
    <submittedName>
        <fullName evidence="2">Uncharacterized protein</fullName>
    </submittedName>
</protein>
<dbReference type="RefSeq" id="WP_077347883.1">
    <property type="nucleotide sequence ID" value="NZ_CP019607.1"/>
</dbReference>
<gene>
    <name evidence="2" type="ORF">BW733_03355</name>
</gene>
<accession>A0A1Q2CVA5</accession>
<sequence>MSGSQIPISKNVASVVAGVHPGRWVNGQLLGLSRIRTSLFSLVLAAGLVAGLGFVRYKMLEHGPTCGGRRLGPRDECINLDTGLRHTSADQQGALMNQSWFWAIRTGAGYLLYRRFVPNRALAKDHLETAQLVLQRLDADIALTAGDPQLSRGLHEYRTALLKRLHSLEGTALPRNSVATIT</sequence>
<proteinExistence type="predicted"/>
<organism evidence="2 3">
    <name type="scientific">Tessaracoccus flavescens</name>
    <dbReference type="NCBI Taxonomy" id="399497"/>
    <lineage>
        <taxon>Bacteria</taxon>
        <taxon>Bacillati</taxon>
        <taxon>Actinomycetota</taxon>
        <taxon>Actinomycetes</taxon>
        <taxon>Propionibacteriales</taxon>
        <taxon>Propionibacteriaceae</taxon>
        <taxon>Tessaracoccus</taxon>
    </lineage>
</organism>
<keyword evidence="1" id="KW-0472">Membrane</keyword>
<feature type="transmembrane region" description="Helical" evidence="1">
    <location>
        <begin position="35"/>
        <end position="55"/>
    </location>
</feature>
<evidence type="ECO:0000313" key="2">
    <source>
        <dbReference type="EMBL" id="AQP50017.1"/>
    </source>
</evidence>
<dbReference type="EMBL" id="CP019607">
    <property type="protein sequence ID" value="AQP50017.1"/>
    <property type="molecule type" value="Genomic_DNA"/>
</dbReference>
<dbReference type="Proteomes" id="UP000188235">
    <property type="component" value="Chromosome"/>
</dbReference>
<reference evidence="2 3" key="1">
    <citation type="journal article" date="2008" name="Int. J. Syst. Evol. Microbiol.">
        <title>Tessaracoccus flavescens sp. nov., isolated from marine sediment.</title>
        <authorList>
            <person name="Lee D.W."/>
            <person name="Lee S.D."/>
        </authorList>
    </citation>
    <scope>NUCLEOTIDE SEQUENCE [LARGE SCALE GENOMIC DNA]</scope>
    <source>
        <strain evidence="2 3">SST-39T</strain>
    </source>
</reference>
<keyword evidence="1" id="KW-0812">Transmembrane</keyword>
<dbReference type="AlphaFoldDB" id="A0A1Q2CVA5"/>
<keyword evidence="3" id="KW-1185">Reference proteome</keyword>
<dbReference type="STRING" id="399497.BW733_03355"/>
<evidence type="ECO:0000256" key="1">
    <source>
        <dbReference type="SAM" id="Phobius"/>
    </source>
</evidence>
<dbReference type="KEGG" id="tfa:BW733_03355"/>
<keyword evidence="1" id="KW-1133">Transmembrane helix</keyword>